<accession>M7Z4D0</accession>
<gene>
    <name evidence="1" type="ORF">TRIUR3_35189</name>
</gene>
<evidence type="ECO:0000313" key="1">
    <source>
        <dbReference type="EMBL" id="EMS54842.1"/>
    </source>
</evidence>
<name>M7Z4D0_TRIUA</name>
<protein>
    <submittedName>
        <fullName evidence="1">Uncharacterized protein</fullName>
    </submittedName>
</protein>
<sequence>MTASVSEGADTKHTMASIIEGADTKHTMASVSKGANTKHRERDEVGEKRLRVGYFDGPEVSKFDAARSALQHEHQLIAMKKNSNHDPHLRTDMEDDDDNIIYLTSTRLVDDEELKRIQLPAWIAHEPREVQQHNKGLCTKYNTMGLNRRRYYRLMVRDRHVSAEGKKILDQLDDCKKEVVLLQAMLTDINGSIFQMPDILSKPMKLKKP</sequence>
<proteinExistence type="predicted"/>
<dbReference type="AlphaFoldDB" id="M7Z4D0"/>
<reference evidence="1" key="1">
    <citation type="journal article" date="2013" name="Nature">
        <title>Draft genome of the wheat A-genome progenitor Triticum urartu.</title>
        <authorList>
            <person name="Ling H.Q."/>
            <person name="Zhao S."/>
            <person name="Liu D."/>
            <person name="Wang J."/>
            <person name="Sun H."/>
            <person name="Zhang C."/>
            <person name="Fan H."/>
            <person name="Li D."/>
            <person name="Dong L."/>
            <person name="Tao Y."/>
            <person name="Gao C."/>
            <person name="Wu H."/>
            <person name="Li Y."/>
            <person name="Cui Y."/>
            <person name="Guo X."/>
            <person name="Zheng S."/>
            <person name="Wang B."/>
            <person name="Yu K."/>
            <person name="Liang Q."/>
            <person name="Yang W."/>
            <person name="Lou X."/>
            <person name="Chen J."/>
            <person name="Feng M."/>
            <person name="Jian J."/>
            <person name="Zhang X."/>
            <person name="Luo G."/>
            <person name="Jiang Y."/>
            <person name="Liu J."/>
            <person name="Wang Z."/>
            <person name="Sha Y."/>
            <person name="Zhang B."/>
            <person name="Wu H."/>
            <person name="Tang D."/>
            <person name="Shen Q."/>
            <person name="Xue P."/>
            <person name="Zou S."/>
            <person name="Wang X."/>
            <person name="Liu X."/>
            <person name="Wang F."/>
            <person name="Yang Y."/>
            <person name="An X."/>
            <person name="Dong Z."/>
            <person name="Zhang K."/>
            <person name="Zhang X."/>
            <person name="Luo M.C."/>
            <person name="Dvorak J."/>
            <person name="Tong Y."/>
            <person name="Wang J."/>
            <person name="Yang H."/>
            <person name="Li Z."/>
            <person name="Wang D."/>
            <person name="Zhang A."/>
            <person name="Wang J."/>
        </authorList>
    </citation>
    <scope>NUCLEOTIDE SEQUENCE</scope>
</reference>
<dbReference type="EMBL" id="KD177854">
    <property type="protein sequence ID" value="EMS54842.1"/>
    <property type="molecule type" value="Genomic_DNA"/>
</dbReference>
<organism evidence="1">
    <name type="scientific">Triticum urartu</name>
    <name type="common">Red wild einkorn</name>
    <name type="synonym">Crithodium urartu</name>
    <dbReference type="NCBI Taxonomy" id="4572"/>
    <lineage>
        <taxon>Eukaryota</taxon>
        <taxon>Viridiplantae</taxon>
        <taxon>Streptophyta</taxon>
        <taxon>Embryophyta</taxon>
        <taxon>Tracheophyta</taxon>
        <taxon>Spermatophyta</taxon>
        <taxon>Magnoliopsida</taxon>
        <taxon>Liliopsida</taxon>
        <taxon>Poales</taxon>
        <taxon>Poaceae</taxon>
        <taxon>BOP clade</taxon>
        <taxon>Pooideae</taxon>
        <taxon>Triticodae</taxon>
        <taxon>Triticeae</taxon>
        <taxon>Triticinae</taxon>
        <taxon>Triticum</taxon>
    </lineage>
</organism>